<dbReference type="SUPFAM" id="SSF52540">
    <property type="entry name" value="P-loop containing nucleoside triphosphate hydrolases"/>
    <property type="match status" value="1"/>
</dbReference>
<dbReference type="OrthoDB" id="7033509at2"/>
<comment type="caution">
    <text evidence="1">The sequence shown here is derived from an EMBL/GenBank/DDBJ whole genome shotgun (WGS) entry which is preliminary data.</text>
</comment>
<proteinExistence type="predicted"/>
<dbReference type="RefSeq" id="WP_048506341.1">
    <property type="nucleotide sequence ID" value="NZ_LFND01000003.1"/>
</dbReference>
<evidence type="ECO:0000313" key="1">
    <source>
        <dbReference type="EMBL" id="KMQ64427.1"/>
    </source>
</evidence>
<dbReference type="AlphaFoldDB" id="A0A0J7IE02"/>
<sequence>MNEATLEARIDCVLHTVFPTFKEVKVEHQTSFTLKIGHHYIPLDSGYSAKNIVRGISDIILKIDGQNVILLELKQENVAISSGDIAQGISYARLLDQMPAITLISNGKINRFFNTYTKEEIITDSVDFGMINECIKDSFALAANDFKDAVNLLLNNDPELFAHVINQITQQKFLRLTGEIGDLTKPICPDFVIDRSILAEVIEAFDDKTSLIGVQGQAFSGKTMLLYQFFSRLNSQENFVFYLDCHDHNYSIYRQLANTFTKNSGMRVSDEQIREWLHSSLRVGSENRFYLLLDNFNESISNVIMDEIIELIDIFDDGHHRILYTVDEFNLQQLAYVPFKNYKTVIGEKSKIIKLDALDDDEYFQANEIMFDKFKLVIENGGHYAAEYREPRIIRHLISLYKNDALVEGQYDKIQPIPDVYLLKLLTNNQTYSQEIHRLMSMMAECFMEENNLRKQNSDLNVAASLSGSITIDIFKRKYNDHYEGLIKSSITVIRHFRNNGFSILYPKLPELLANYCIPIISRLLAEDSETRDIDQNLNYFSELTMAVPYCDIVGAAVLMEISQTKPKLFSDLINRMLKVEPKKEVISDQSRLLLFDENAGHIDIDYEKKKYGNEGLLIADFFPFAVLSQLAPFPMGDENHCENSDLTPYNFHLTFIHKIASSPIFIHRADRRSLLNMKSYESYEWEGIGQIISGKEGIIEPIVQAIRKCFLLIPNEMKLLYQFGLKEKNFNLLYRIYLALHGLINIGDTDIAEKAQTYVRIFHRFFAEFMAEYFGKNLGDSKQQDELYNSLLKLNIDQELDRLFLNDE</sequence>
<reference evidence="1 2" key="1">
    <citation type="journal article" date="2013" name="Int. J. Syst. Evol. Microbiol.">
        <title>Chryseobacterium angstadtii sp. nov., isolated from a newt tank.</title>
        <authorList>
            <person name="Kirk K.E."/>
            <person name="Hoffman J.A."/>
            <person name="Smith K.A."/>
            <person name="Strahan B.L."/>
            <person name="Failor K.C."/>
            <person name="Krebs J.E."/>
            <person name="Gale A.N."/>
            <person name="Do T.D."/>
            <person name="Sontag T.C."/>
            <person name="Batties A.M."/>
            <person name="Mistiszyn K."/>
            <person name="Newman J.D."/>
        </authorList>
    </citation>
    <scope>NUCLEOTIDE SEQUENCE [LARGE SCALE GENOMIC DNA]</scope>
    <source>
        <strain evidence="1 2">KM</strain>
    </source>
</reference>
<accession>A0A0J7IE02</accession>
<keyword evidence="2" id="KW-1185">Reference proteome</keyword>
<dbReference type="STRING" id="558151.ACM46_09120"/>
<dbReference type="EMBL" id="LFND01000003">
    <property type="protein sequence ID" value="KMQ64427.1"/>
    <property type="molecule type" value="Genomic_DNA"/>
</dbReference>
<name>A0A0J7IE02_9FLAO</name>
<evidence type="ECO:0000313" key="2">
    <source>
        <dbReference type="Proteomes" id="UP000036261"/>
    </source>
</evidence>
<dbReference type="PATRIC" id="fig|558151.6.peg.1912"/>
<evidence type="ECO:0008006" key="3">
    <source>
        <dbReference type="Google" id="ProtNLM"/>
    </source>
</evidence>
<organism evidence="1 2">
    <name type="scientific">Chryseobacterium angstadtii</name>
    <dbReference type="NCBI Taxonomy" id="558151"/>
    <lineage>
        <taxon>Bacteria</taxon>
        <taxon>Pseudomonadati</taxon>
        <taxon>Bacteroidota</taxon>
        <taxon>Flavobacteriia</taxon>
        <taxon>Flavobacteriales</taxon>
        <taxon>Weeksellaceae</taxon>
        <taxon>Chryseobacterium group</taxon>
        <taxon>Chryseobacterium</taxon>
    </lineage>
</organism>
<dbReference type="Proteomes" id="UP000036261">
    <property type="component" value="Unassembled WGS sequence"/>
</dbReference>
<protein>
    <recommendedName>
        <fullName evidence="3">Type I restriction enzyme R protein N-terminal domain-containing protein</fullName>
    </recommendedName>
</protein>
<dbReference type="InterPro" id="IPR027417">
    <property type="entry name" value="P-loop_NTPase"/>
</dbReference>
<dbReference type="Gene3D" id="3.40.50.300">
    <property type="entry name" value="P-loop containing nucleotide triphosphate hydrolases"/>
    <property type="match status" value="1"/>
</dbReference>
<gene>
    <name evidence="1" type="ORF">ACM46_09120</name>
</gene>